<feature type="domain" description="Ig-like" evidence="1">
    <location>
        <begin position="166"/>
        <end position="293"/>
    </location>
</feature>
<dbReference type="Gene3D" id="2.60.40.10">
    <property type="entry name" value="Immunoglobulins"/>
    <property type="match status" value="1"/>
</dbReference>
<dbReference type="AlphaFoldDB" id="A0A915HGW1"/>
<accession>A0A915HGW1</accession>
<name>A0A915HGW1_ROMCU</name>
<dbReference type="InterPro" id="IPR013783">
    <property type="entry name" value="Ig-like_fold"/>
</dbReference>
<evidence type="ECO:0000313" key="3">
    <source>
        <dbReference type="WBParaSite" id="nRc.2.0.1.t00664-RA"/>
    </source>
</evidence>
<dbReference type="PANTHER" id="PTHR23279:SF36">
    <property type="entry name" value="DEFECTIVE PROBOSCIS EXTENSION RESPONSE 9, ISOFORM A"/>
    <property type="match status" value="1"/>
</dbReference>
<dbReference type="WBParaSite" id="nRc.2.0.1.t00664-RA">
    <property type="protein sequence ID" value="nRc.2.0.1.t00664-RA"/>
    <property type="gene ID" value="nRc.2.0.1.g00664"/>
</dbReference>
<proteinExistence type="predicted"/>
<keyword evidence="2" id="KW-1185">Reference proteome</keyword>
<dbReference type="PROSITE" id="PS50835">
    <property type="entry name" value="IG_LIKE"/>
    <property type="match status" value="1"/>
</dbReference>
<dbReference type="Proteomes" id="UP000887565">
    <property type="component" value="Unplaced"/>
</dbReference>
<organism evidence="2 3">
    <name type="scientific">Romanomermis culicivorax</name>
    <name type="common">Nematode worm</name>
    <dbReference type="NCBI Taxonomy" id="13658"/>
    <lineage>
        <taxon>Eukaryota</taxon>
        <taxon>Metazoa</taxon>
        <taxon>Ecdysozoa</taxon>
        <taxon>Nematoda</taxon>
        <taxon>Enoplea</taxon>
        <taxon>Dorylaimia</taxon>
        <taxon>Mermithida</taxon>
        <taxon>Mermithoidea</taxon>
        <taxon>Mermithidae</taxon>
        <taxon>Romanomermis</taxon>
    </lineage>
</organism>
<dbReference type="InterPro" id="IPR036179">
    <property type="entry name" value="Ig-like_dom_sf"/>
</dbReference>
<protein>
    <submittedName>
        <fullName evidence="3">Ig-like domain-containing protein</fullName>
    </submittedName>
</protein>
<dbReference type="PANTHER" id="PTHR23279">
    <property type="entry name" value="DEFECTIVE PROBOSCIS EXTENSION RESPONSE DPR -RELATED"/>
    <property type="match status" value="1"/>
</dbReference>
<sequence>MNIIFMTSKIPALNSFLKNFTTKFSNNCHKDTRIVDFNTFYPKPVAYRVLRSIDLQKLITVTKILTLDLNKILNQKSCLSKSPADRTAISTEFYMPTKITVLLSIKHLFASDPPNTDSEKDDQWANTFLGKNIWNKDDDRESNHQFFDNYDQQQSLGGPRITTLGPMIEMIAGSLSGSKKISTVSSSLSHQNTGNGRTVDDTVIVPFESPAYLHCRIRNRGSNEVVWIRLSDEKILTVGTETFTDDKRFQLSYRNEPSGLEDMLLIIRSSSILLENRFRYTQLNDSGSYECQIPADRPYRLIVKLTVLGGNALESQMIGDRPVVEKRERSALVNNDN</sequence>
<dbReference type="SUPFAM" id="SSF48726">
    <property type="entry name" value="Immunoglobulin"/>
    <property type="match status" value="1"/>
</dbReference>
<dbReference type="InterPro" id="IPR007110">
    <property type="entry name" value="Ig-like_dom"/>
</dbReference>
<evidence type="ECO:0000313" key="2">
    <source>
        <dbReference type="Proteomes" id="UP000887565"/>
    </source>
</evidence>
<dbReference type="GO" id="GO:0050808">
    <property type="term" value="P:synapse organization"/>
    <property type="evidence" value="ECO:0007669"/>
    <property type="project" value="TreeGrafter"/>
</dbReference>
<dbReference type="InterPro" id="IPR037448">
    <property type="entry name" value="Zig-8"/>
</dbReference>
<reference evidence="3" key="1">
    <citation type="submission" date="2022-11" db="UniProtKB">
        <authorList>
            <consortium name="WormBaseParasite"/>
        </authorList>
    </citation>
    <scope>IDENTIFICATION</scope>
</reference>
<evidence type="ECO:0000259" key="1">
    <source>
        <dbReference type="PROSITE" id="PS50835"/>
    </source>
</evidence>
<dbReference type="GO" id="GO:0032589">
    <property type="term" value="C:neuron projection membrane"/>
    <property type="evidence" value="ECO:0007669"/>
    <property type="project" value="TreeGrafter"/>
</dbReference>